<dbReference type="AlphaFoldDB" id="A0A0R3U3I7"/>
<evidence type="ECO:0000256" key="1">
    <source>
        <dbReference type="ARBA" id="ARBA00004123"/>
    </source>
</evidence>
<feature type="domain" description="SURP motif" evidence="8">
    <location>
        <begin position="27"/>
        <end position="69"/>
    </location>
</feature>
<evidence type="ECO:0000256" key="4">
    <source>
        <dbReference type="ARBA" id="ARBA00022737"/>
    </source>
</evidence>
<dbReference type="WBParaSite" id="MCU_005272-RA">
    <property type="protein sequence ID" value="MCU_005272-RA"/>
    <property type="gene ID" value="MCU_005272"/>
</dbReference>
<feature type="region of interest" description="Disordered" evidence="7">
    <location>
        <begin position="285"/>
        <end position="341"/>
    </location>
</feature>
<dbReference type="EMBL" id="UXSR01000127">
    <property type="protein sequence ID" value="VDD75131.1"/>
    <property type="molecule type" value="Genomic_DNA"/>
</dbReference>
<dbReference type="Pfam" id="PF12230">
    <property type="entry name" value="PRP21_like_P"/>
    <property type="match status" value="1"/>
</dbReference>
<dbReference type="Gene3D" id="1.10.10.790">
    <property type="entry name" value="Surp module"/>
    <property type="match status" value="2"/>
</dbReference>
<accession>A0A0R3U3I7</accession>
<dbReference type="InterPro" id="IPR022030">
    <property type="entry name" value="SF3A1_dom"/>
</dbReference>
<organism evidence="9 10">
    <name type="scientific">Mesocestoides corti</name>
    <name type="common">Flatworm</name>
    <dbReference type="NCBI Taxonomy" id="53468"/>
    <lineage>
        <taxon>Eukaryota</taxon>
        <taxon>Metazoa</taxon>
        <taxon>Spiralia</taxon>
        <taxon>Lophotrochozoa</taxon>
        <taxon>Platyhelminthes</taxon>
        <taxon>Cestoda</taxon>
        <taxon>Eucestoda</taxon>
        <taxon>Cyclophyllidea</taxon>
        <taxon>Mesocestoididae</taxon>
        <taxon>Mesocestoides</taxon>
    </lineage>
</organism>
<evidence type="ECO:0000256" key="7">
    <source>
        <dbReference type="SAM" id="MobiDB-lite"/>
    </source>
</evidence>
<dbReference type="FunFam" id="1.10.10.790:FF:000002">
    <property type="entry name" value="Splicing factor 3A subunit 1"/>
    <property type="match status" value="1"/>
</dbReference>
<dbReference type="Pfam" id="PF01805">
    <property type="entry name" value="Surp"/>
    <property type="match status" value="2"/>
</dbReference>
<evidence type="ECO:0000256" key="3">
    <source>
        <dbReference type="ARBA" id="ARBA00022728"/>
    </source>
</evidence>
<dbReference type="GO" id="GO:0071004">
    <property type="term" value="C:U2-type prespliceosome"/>
    <property type="evidence" value="ECO:0007669"/>
    <property type="project" value="TreeGrafter"/>
</dbReference>
<sequence>MTEVAPENKPINPKIGIIYPPPEVRNIVDKTASFVARNGPDFECRIRQNEINNPKFNFLNPTDPYHAYYQHKVKDFTEGKAVESIGMRVTVPSAARLGQDAPKLIQDSFIPKEPPPEFEFVHDPASISALDIDIVKLTAQFVSRNGKQFLAQLMNREQRNYQFDFLRTQHNMFGYFTKLVEQYTKVLIPPRDLVSGLEEELKNPKSVLERVKYRVEWHKYQERQRRKEEEAAERERMAYAQIDWHDFVVVETVDFQPNEPGSFPMPTTPEEVGARTIADERGDVLPQQNEPLNNAPPPPGSFDALPAELNNMEDEEEDLDEETEEPSTVATAAPEIEELQHEDAIDDAGGEDMELSDEEETMLVEHPPAPPQALPKIARPAPPSADQVLIRHDYDPKAATAHRDVTEAQKNQVLLVSPFTGEKIPASQVPKHIRVGLLDPKWLEQRDREIREKREQDQVYASGALIDSNLKQLAQRRSDIFGVGSEETQIGKTAEEASSAKQAKPDKLIWDGHAASAEVVSKRAKDYITPEDVRAHFEAEQQLETERAKIGAQLPTMAPPQPTSFIMGGAPPPPGGTGLVGGMVVPPAFPPFMPPGGMIPPPPPLSSMMPPPPPPPPLVIGNGSNIVEESEAKKARMGD</sequence>
<feature type="compositionally biased region" description="Acidic residues" evidence="7">
    <location>
        <begin position="311"/>
        <end position="325"/>
    </location>
</feature>
<keyword evidence="5" id="KW-0508">mRNA splicing</keyword>
<dbReference type="GO" id="GO:0000381">
    <property type="term" value="P:regulation of alternative mRNA splicing, via spliceosome"/>
    <property type="evidence" value="ECO:0007669"/>
    <property type="project" value="TreeGrafter"/>
</dbReference>
<protein>
    <submittedName>
        <fullName evidence="11">Splicing factor 3A subunit 1</fullName>
    </submittedName>
</protein>
<evidence type="ECO:0000256" key="5">
    <source>
        <dbReference type="ARBA" id="ARBA00023187"/>
    </source>
</evidence>
<evidence type="ECO:0000313" key="11">
    <source>
        <dbReference type="WBParaSite" id="MCU_005272-RA"/>
    </source>
</evidence>
<keyword evidence="4" id="KW-0677">Repeat</keyword>
<feature type="compositionally biased region" description="Pro residues" evidence="7">
    <location>
        <begin position="597"/>
        <end position="618"/>
    </location>
</feature>
<dbReference type="InterPro" id="IPR045146">
    <property type="entry name" value="SF3A1"/>
</dbReference>
<dbReference type="GO" id="GO:0003723">
    <property type="term" value="F:RNA binding"/>
    <property type="evidence" value="ECO:0007669"/>
    <property type="project" value="InterPro"/>
</dbReference>
<dbReference type="GO" id="GO:0005686">
    <property type="term" value="C:U2 snRNP"/>
    <property type="evidence" value="ECO:0007669"/>
    <property type="project" value="TreeGrafter"/>
</dbReference>
<evidence type="ECO:0000259" key="8">
    <source>
        <dbReference type="PROSITE" id="PS50128"/>
    </source>
</evidence>
<dbReference type="GO" id="GO:0045292">
    <property type="term" value="P:mRNA cis splicing, via spliceosome"/>
    <property type="evidence" value="ECO:0007669"/>
    <property type="project" value="InterPro"/>
</dbReference>
<gene>
    <name evidence="9" type="ORF">MCOS_LOCUS1134</name>
</gene>
<feature type="domain" description="SURP motif" evidence="8">
    <location>
        <begin position="134"/>
        <end position="176"/>
    </location>
</feature>
<feature type="compositionally biased region" description="Basic and acidic residues" evidence="7">
    <location>
        <begin position="630"/>
        <end position="639"/>
    </location>
</feature>
<dbReference type="SUPFAM" id="SSF109905">
    <property type="entry name" value="Surp module (SWAP domain)"/>
    <property type="match status" value="2"/>
</dbReference>
<dbReference type="SMART" id="SM00648">
    <property type="entry name" value="SWAP"/>
    <property type="match status" value="2"/>
</dbReference>
<dbReference type="OrthoDB" id="447637at2759"/>
<proteinExistence type="predicted"/>
<dbReference type="PANTHER" id="PTHR15316:SF1">
    <property type="entry name" value="SPLICING FACTOR 3A SUBUNIT 1"/>
    <property type="match status" value="1"/>
</dbReference>
<dbReference type="PANTHER" id="PTHR15316">
    <property type="entry name" value="SPLICEOSOME ASSOCIATED PROTEIN 114/SWAP SPLICING FACTOR-RELATED"/>
    <property type="match status" value="1"/>
</dbReference>
<evidence type="ECO:0000256" key="6">
    <source>
        <dbReference type="ARBA" id="ARBA00023242"/>
    </source>
</evidence>
<keyword evidence="6" id="KW-0539">Nucleus</keyword>
<reference evidence="11" key="2">
    <citation type="submission" date="2019-11" db="UniProtKB">
        <authorList>
            <consortium name="WormBaseParasite"/>
        </authorList>
    </citation>
    <scope>IDENTIFICATION</scope>
</reference>
<dbReference type="InterPro" id="IPR035967">
    <property type="entry name" value="SWAP/Surp_sf"/>
</dbReference>
<dbReference type="STRING" id="53468.A0A0R3U3I7"/>
<evidence type="ECO:0000256" key="2">
    <source>
        <dbReference type="ARBA" id="ARBA00022664"/>
    </source>
</evidence>
<dbReference type="FunFam" id="1.10.10.790:FF:000001">
    <property type="entry name" value="Splicing factor 3a, subunit 1"/>
    <property type="match status" value="1"/>
</dbReference>
<comment type="subcellular location">
    <subcellularLocation>
        <location evidence="1">Nucleus</location>
    </subcellularLocation>
</comment>
<keyword evidence="2" id="KW-0507">mRNA processing</keyword>
<dbReference type="PROSITE" id="PS50128">
    <property type="entry name" value="SURP"/>
    <property type="match status" value="2"/>
</dbReference>
<keyword evidence="10" id="KW-1185">Reference proteome</keyword>
<dbReference type="InterPro" id="IPR000061">
    <property type="entry name" value="Surp"/>
</dbReference>
<keyword evidence="3" id="KW-0747">Spliceosome</keyword>
<evidence type="ECO:0000313" key="10">
    <source>
        <dbReference type="Proteomes" id="UP000267029"/>
    </source>
</evidence>
<dbReference type="GO" id="GO:0071013">
    <property type="term" value="C:catalytic step 2 spliceosome"/>
    <property type="evidence" value="ECO:0007669"/>
    <property type="project" value="TreeGrafter"/>
</dbReference>
<name>A0A0R3U3I7_MESCO</name>
<dbReference type="Proteomes" id="UP000267029">
    <property type="component" value="Unassembled WGS sequence"/>
</dbReference>
<evidence type="ECO:0000313" key="9">
    <source>
        <dbReference type="EMBL" id="VDD75131.1"/>
    </source>
</evidence>
<reference evidence="9 10" key="1">
    <citation type="submission" date="2018-10" db="EMBL/GenBank/DDBJ databases">
        <authorList>
            <consortium name="Pathogen Informatics"/>
        </authorList>
    </citation>
    <scope>NUCLEOTIDE SEQUENCE [LARGE SCALE GENOMIC DNA]</scope>
</reference>
<feature type="region of interest" description="Disordered" evidence="7">
    <location>
        <begin position="597"/>
        <end position="639"/>
    </location>
</feature>